<dbReference type="RefSeq" id="WP_184849565.1">
    <property type="nucleotide sequence ID" value="NZ_BAABFE010000001.1"/>
</dbReference>
<evidence type="ECO:0000313" key="3">
    <source>
        <dbReference type="EMBL" id="MBB5813597.1"/>
    </source>
</evidence>
<dbReference type="SMART" id="SM00093">
    <property type="entry name" value="SERPIN"/>
    <property type="match status" value="1"/>
</dbReference>
<reference evidence="3 4" key="1">
    <citation type="submission" date="2020-08" db="EMBL/GenBank/DDBJ databases">
        <title>Sequencing the genomes of 1000 actinobacteria strains.</title>
        <authorList>
            <person name="Klenk H.-P."/>
        </authorList>
    </citation>
    <scope>NUCLEOTIDE SEQUENCE [LARGE SCALE GENOMIC DNA]</scope>
    <source>
        <strain evidence="3 4">DSM 40129</strain>
    </source>
</reference>
<evidence type="ECO:0000256" key="1">
    <source>
        <dbReference type="RuleBase" id="RU000411"/>
    </source>
</evidence>
<sequence length="405" mass="42106">MRSMHTAVRAANRLTARWASEVRAGTVFSAAGVWPLLALLADGAAGAAREELEEALGLPARQAGSAAREFLAVLTGIDGLSCALGLWTARCVELREEWAAGLPVGAHGVLTGDPGADGRALDAWAAERTGGAIGRVRVEPTPDTSLVVASALVLGADWEVPFEGHFGSWLGRHDRAGLVREVPDLDGVAVARTGAGAVTRVVVRGVSRVDVHLLLGTERMGPGEVLGAGTGLVSGALDAVPGSRLPEGEAGPGLYVFKRRTHTPEPPSLSLFTVEFTLRTEHDLLASRDLFGLTTAARDTPGAAPFPGVSRTPLVLDRARQSMTATFGAEGFRAAAVTTFAAVYQGRSPEEPPYETTRAMACFDRPFGLLTVHRESGLVLAAGWVVDPAPLAGDEGGHVADAPAE</sequence>
<name>A0AA89TJ24_STRCU</name>
<dbReference type="Pfam" id="PF00079">
    <property type="entry name" value="Serpin"/>
    <property type="match status" value="1"/>
</dbReference>
<dbReference type="InterPro" id="IPR042178">
    <property type="entry name" value="Serpin_sf_1"/>
</dbReference>
<dbReference type="GeneID" id="93841048"/>
<dbReference type="InterPro" id="IPR023796">
    <property type="entry name" value="Serpin_dom"/>
</dbReference>
<protein>
    <submittedName>
        <fullName evidence="3">Serine protease inhibitor</fullName>
    </submittedName>
</protein>
<proteinExistence type="inferred from homology"/>
<keyword evidence="4" id="KW-1185">Reference proteome</keyword>
<dbReference type="GO" id="GO:0030414">
    <property type="term" value="F:peptidase inhibitor activity"/>
    <property type="evidence" value="ECO:0007669"/>
    <property type="project" value="UniProtKB-KW"/>
</dbReference>
<dbReference type="SUPFAM" id="SSF56574">
    <property type="entry name" value="Serpins"/>
    <property type="match status" value="2"/>
</dbReference>
<evidence type="ECO:0000313" key="4">
    <source>
        <dbReference type="Proteomes" id="UP000579531"/>
    </source>
</evidence>
<dbReference type="InterPro" id="IPR036186">
    <property type="entry name" value="Serpin_sf"/>
</dbReference>
<accession>A0AA89TJ24</accession>
<comment type="caution">
    <text evidence="3">The sequence shown here is derived from an EMBL/GenBank/DDBJ whole genome shotgun (WGS) entry which is preliminary data.</text>
</comment>
<keyword evidence="3" id="KW-0646">Protease inhibitor</keyword>
<dbReference type="AlphaFoldDB" id="A0AA89TJ24"/>
<comment type="similarity">
    <text evidence="1">Belongs to the serpin family.</text>
</comment>
<dbReference type="EMBL" id="JACHLX010000001">
    <property type="protein sequence ID" value="MBB5813597.1"/>
    <property type="molecule type" value="Genomic_DNA"/>
</dbReference>
<dbReference type="Gene3D" id="3.30.497.10">
    <property type="entry name" value="Antithrombin, subunit I, domain 2"/>
    <property type="match status" value="2"/>
</dbReference>
<evidence type="ECO:0000259" key="2">
    <source>
        <dbReference type="SMART" id="SM00093"/>
    </source>
</evidence>
<organism evidence="3 4">
    <name type="scientific">Streptomyces collinus</name>
    <dbReference type="NCBI Taxonomy" id="42684"/>
    <lineage>
        <taxon>Bacteria</taxon>
        <taxon>Bacillati</taxon>
        <taxon>Actinomycetota</taxon>
        <taxon>Actinomycetes</taxon>
        <taxon>Kitasatosporales</taxon>
        <taxon>Streptomycetaceae</taxon>
        <taxon>Streptomyces</taxon>
    </lineage>
</organism>
<feature type="domain" description="Serpin" evidence="2">
    <location>
        <begin position="12"/>
        <end position="388"/>
    </location>
</feature>
<gene>
    <name evidence="3" type="ORF">HNR72_004625</name>
</gene>
<dbReference type="Proteomes" id="UP000579531">
    <property type="component" value="Unassembled WGS sequence"/>
</dbReference>